<gene>
    <name evidence="2" type="ORF">OXX778_LOCUS2369</name>
</gene>
<dbReference type="AlphaFoldDB" id="A0A813MXF3"/>
<comment type="caution">
    <text evidence="2">The sequence shown here is derived from an EMBL/GenBank/DDBJ whole genome shotgun (WGS) entry which is preliminary data.</text>
</comment>
<organism evidence="2 3">
    <name type="scientific">Brachionus calyciflorus</name>
    <dbReference type="NCBI Taxonomy" id="104777"/>
    <lineage>
        <taxon>Eukaryota</taxon>
        <taxon>Metazoa</taxon>
        <taxon>Spiralia</taxon>
        <taxon>Gnathifera</taxon>
        <taxon>Rotifera</taxon>
        <taxon>Eurotatoria</taxon>
        <taxon>Monogononta</taxon>
        <taxon>Pseudotrocha</taxon>
        <taxon>Ploima</taxon>
        <taxon>Brachionidae</taxon>
        <taxon>Brachionus</taxon>
    </lineage>
</organism>
<keyword evidence="3" id="KW-1185">Reference proteome</keyword>
<keyword evidence="1" id="KW-0472">Membrane</keyword>
<keyword evidence="1" id="KW-0812">Transmembrane</keyword>
<keyword evidence="1" id="KW-1133">Transmembrane helix</keyword>
<evidence type="ECO:0000313" key="3">
    <source>
        <dbReference type="Proteomes" id="UP000663879"/>
    </source>
</evidence>
<accession>A0A813MXF3</accession>
<dbReference type="Proteomes" id="UP000663879">
    <property type="component" value="Unassembled WGS sequence"/>
</dbReference>
<evidence type="ECO:0000313" key="2">
    <source>
        <dbReference type="EMBL" id="CAF0723899.1"/>
    </source>
</evidence>
<name>A0A813MXF3_9BILA</name>
<feature type="transmembrane region" description="Helical" evidence="1">
    <location>
        <begin position="7"/>
        <end position="27"/>
    </location>
</feature>
<dbReference type="OrthoDB" id="10556028at2759"/>
<feature type="transmembrane region" description="Helical" evidence="1">
    <location>
        <begin position="54"/>
        <end position="77"/>
    </location>
</feature>
<evidence type="ECO:0000256" key="1">
    <source>
        <dbReference type="SAM" id="Phobius"/>
    </source>
</evidence>
<proteinExistence type="predicted"/>
<dbReference type="EMBL" id="CAJNOC010000183">
    <property type="protein sequence ID" value="CAF0723899.1"/>
    <property type="molecule type" value="Genomic_DNA"/>
</dbReference>
<sequence>MKNKFNFLSIILIEIYLIVKTTSLPVVDRFTSFLSNTTLSTESTQKSSSLSSSAITSIIIISSLSLVLFCFFIIVFLHYRLIRKLPDDEMGSSLGTINVSDKKSSPTKVHFEQDLPSRTVSTIETIDTKRVQFDIAQRFTLRNQYNLISMKSLSNSTESVYTPIDNLSEFEENTSDSEFLLDDCSSISDDEETRNLMRKKSDSCENFVVKLQQFDVNLNRKKDLEFNKSVILNVMNINYDQKLTSYEKTYL</sequence>
<protein>
    <submittedName>
        <fullName evidence="2">Uncharacterized protein</fullName>
    </submittedName>
</protein>
<reference evidence="2" key="1">
    <citation type="submission" date="2021-02" db="EMBL/GenBank/DDBJ databases">
        <authorList>
            <person name="Nowell W R."/>
        </authorList>
    </citation>
    <scope>NUCLEOTIDE SEQUENCE</scope>
    <source>
        <strain evidence="2">Ploen Becks lab</strain>
    </source>
</reference>